<dbReference type="KEGG" id="more:E1B28_005848"/>
<sequence length="269" mass="30735">MKLFAALNLFLGVSRVILDGLRFAFVPTLVDVLRNPLRIFRLSETYMTHLWAVLSDLVDENARPMKESIISSHAHGVVLDLGAGYGHTILYLGRPKVSRYIALEPNVCMHAKIRGVANKSGFFESDGSLVILDHRAENLSLIPHFIDGPVDTLITVLTVCSIPNARRVLTRLVRDIVKPGGQFLFYEHVRNPRDDVAWWQKFYNPVWGLFFDGCRLDQPTDKWVEDMKDLDEYGKEICMWSEGNCWTDPNASEENLTWHVAGRFVKRFS</sequence>
<dbReference type="Gene3D" id="3.40.50.150">
    <property type="entry name" value="Vaccinia Virus protein VP39"/>
    <property type="match status" value="1"/>
</dbReference>
<proteinExistence type="predicted"/>
<name>A0A9P7UV00_9AGAR</name>
<keyword evidence="3" id="KW-1185">Reference proteome</keyword>
<accession>A0A9P7UV00</accession>
<dbReference type="Proteomes" id="UP001049176">
    <property type="component" value="Chromosome 3"/>
</dbReference>
<evidence type="ECO:0000313" key="3">
    <source>
        <dbReference type="Proteomes" id="UP001049176"/>
    </source>
</evidence>
<dbReference type="InterPro" id="IPR029063">
    <property type="entry name" value="SAM-dependent_MTases_sf"/>
</dbReference>
<feature type="chain" id="PRO_5040445347" evidence="1">
    <location>
        <begin position="19"/>
        <end position="269"/>
    </location>
</feature>
<dbReference type="CDD" id="cd02440">
    <property type="entry name" value="AdoMet_MTases"/>
    <property type="match status" value="1"/>
</dbReference>
<dbReference type="GeneID" id="66074924"/>
<feature type="signal peptide" evidence="1">
    <location>
        <begin position="1"/>
        <end position="18"/>
    </location>
</feature>
<dbReference type="InterPro" id="IPR052356">
    <property type="entry name" value="Thiol_S-MT"/>
</dbReference>
<dbReference type="AlphaFoldDB" id="A0A9P7UV00"/>
<gene>
    <name evidence="2" type="ORF">E1B28_005848</name>
</gene>
<dbReference type="EMBL" id="CM032183">
    <property type="protein sequence ID" value="KAG7095058.1"/>
    <property type="molecule type" value="Genomic_DNA"/>
</dbReference>
<comment type="caution">
    <text evidence="2">The sequence shown here is derived from an EMBL/GenBank/DDBJ whole genome shotgun (WGS) entry which is preliminary data.</text>
</comment>
<dbReference type="PANTHER" id="PTHR45036:SF1">
    <property type="entry name" value="METHYLTRANSFERASE LIKE 7A"/>
    <property type="match status" value="1"/>
</dbReference>
<organism evidence="2 3">
    <name type="scientific">Marasmius oreades</name>
    <name type="common">fairy-ring Marasmius</name>
    <dbReference type="NCBI Taxonomy" id="181124"/>
    <lineage>
        <taxon>Eukaryota</taxon>
        <taxon>Fungi</taxon>
        <taxon>Dikarya</taxon>
        <taxon>Basidiomycota</taxon>
        <taxon>Agaricomycotina</taxon>
        <taxon>Agaricomycetes</taxon>
        <taxon>Agaricomycetidae</taxon>
        <taxon>Agaricales</taxon>
        <taxon>Marasmiineae</taxon>
        <taxon>Marasmiaceae</taxon>
        <taxon>Marasmius</taxon>
    </lineage>
</organism>
<dbReference type="RefSeq" id="XP_043011528.1">
    <property type="nucleotide sequence ID" value="XM_043150440.1"/>
</dbReference>
<reference evidence="2" key="1">
    <citation type="journal article" date="2021" name="Genome Biol. Evol.">
        <title>The assembled and annotated genome of the fairy-ring fungus Marasmius oreades.</title>
        <authorList>
            <person name="Hiltunen M."/>
            <person name="Ament-Velasquez S.L."/>
            <person name="Johannesson H."/>
        </authorList>
    </citation>
    <scope>NUCLEOTIDE SEQUENCE</scope>
    <source>
        <strain evidence="2">03SP1</strain>
    </source>
</reference>
<protein>
    <submittedName>
        <fullName evidence="2">Uncharacterized protein</fullName>
    </submittedName>
</protein>
<dbReference type="OrthoDB" id="540004at2759"/>
<dbReference type="SUPFAM" id="SSF53335">
    <property type="entry name" value="S-adenosyl-L-methionine-dependent methyltransferases"/>
    <property type="match status" value="1"/>
</dbReference>
<evidence type="ECO:0000313" key="2">
    <source>
        <dbReference type="EMBL" id="KAG7095058.1"/>
    </source>
</evidence>
<dbReference type="Pfam" id="PF13489">
    <property type="entry name" value="Methyltransf_23"/>
    <property type="match status" value="1"/>
</dbReference>
<evidence type="ECO:0000256" key="1">
    <source>
        <dbReference type="SAM" id="SignalP"/>
    </source>
</evidence>
<dbReference type="PANTHER" id="PTHR45036">
    <property type="entry name" value="METHYLTRANSFERASE LIKE 7B"/>
    <property type="match status" value="1"/>
</dbReference>
<keyword evidence="1" id="KW-0732">Signal</keyword>